<dbReference type="OrthoDB" id="8561924at2"/>
<dbReference type="KEGG" id="pmn:PMN2A_0190"/>
<sequence length="134" mass="15434">MLKINQKIKNKFDLLLNILVLILLIFFNSTNIVYGANTNWVEVSRMPTGVQYLDRDSINIEENGIIELTTKYIKIAPSTSKEIEENIYIMKINCMTNKFKDISVNGKKNLYPKWEDPNGDKLLDDVISDSCENV</sequence>
<dbReference type="EMBL" id="CP000095">
    <property type="protein sequence ID" value="AAZ57682.1"/>
    <property type="molecule type" value="Genomic_DNA"/>
</dbReference>
<dbReference type="AlphaFoldDB" id="Q46LE6"/>
<evidence type="ECO:0000313" key="2">
    <source>
        <dbReference type="Proteomes" id="UP000002535"/>
    </source>
</evidence>
<dbReference type="HOGENOM" id="CLU_153211_1_0_3"/>
<gene>
    <name evidence="1" type="ordered locus">PMN2A_0190</name>
</gene>
<accession>Q46LE6</accession>
<proteinExistence type="predicted"/>
<dbReference type="Proteomes" id="UP000002535">
    <property type="component" value="Chromosome"/>
</dbReference>
<reference evidence="1 2" key="1">
    <citation type="journal article" date="2007" name="PLoS Genet.">
        <title>Patterns and implications of gene gain and loss in the evolution of Prochlorococcus.</title>
        <authorList>
            <person name="Kettler G.C."/>
            <person name="Martiny A.C."/>
            <person name="Huang K."/>
            <person name="Zucker J."/>
            <person name="Coleman M.L."/>
            <person name="Rodrigue S."/>
            <person name="Chen F."/>
            <person name="Lapidus A."/>
            <person name="Ferriera S."/>
            <person name="Johnson J."/>
            <person name="Steglich C."/>
            <person name="Church G.M."/>
            <person name="Richardson P."/>
            <person name="Chisholm S.W."/>
        </authorList>
    </citation>
    <scope>NUCLEOTIDE SEQUENCE [LARGE SCALE GENOMIC DNA]</scope>
    <source>
        <strain evidence="1 2">NATL2A</strain>
    </source>
</reference>
<name>Q46LE6_PROMT</name>
<keyword evidence="2" id="KW-1185">Reference proteome</keyword>
<dbReference type="RefSeq" id="WP_011293724.1">
    <property type="nucleotide sequence ID" value="NC_007335.2"/>
</dbReference>
<dbReference type="STRING" id="59920.PMN2A_0190"/>
<evidence type="ECO:0000313" key="1">
    <source>
        <dbReference type="EMBL" id="AAZ57682.1"/>
    </source>
</evidence>
<protein>
    <submittedName>
        <fullName evidence="1">Uncharacterized protein</fullName>
    </submittedName>
</protein>
<organism evidence="1 2">
    <name type="scientific">Prochlorococcus marinus (strain NATL2A)</name>
    <dbReference type="NCBI Taxonomy" id="59920"/>
    <lineage>
        <taxon>Bacteria</taxon>
        <taxon>Bacillati</taxon>
        <taxon>Cyanobacteriota</taxon>
        <taxon>Cyanophyceae</taxon>
        <taxon>Synechococcales</taxon>
        <taxon>Prochlorococcaceae</taxon>
        <taxon>Prochlorococcus</taxon>
    </lineage>
</organism>
<dbReference type="PhylomeDB" id="Q46LE6"/>